<dbReference type="InterPro" id="IPR001138">
    <property type="entry name" value="Zn2Cys6_DnaBD"/>
</dbReference>
<feature type="domain" description="Zn(2)-C6 fungal-type" evidence="5">
    <location>
        <begin position="15"/>
        <end position="45"/>
    </location>
</feature>
<evidence type="ECO:0000256" key="1">
    <source>
        <dbReference type="ARBA" id="ARBA00023015"/>
    </source>
</evidence>
<dbReference type="CDD" id="cd00067">
    <property type="entry name" value="GAL4"/>
    <property type="match status" value="1"/>
</dbReference>
<evidence type="ECO:0000256" key="2">
    <source>
        <dbReference type="ARBA" id="ARBA00023125"/>
    </source>
</evidence>
<dbReference type="SMART" id="SM00066">
    <property type="entry name" value="GAL4"/>
    <property type="match status" value="1"/>
</dbReference>
<reference evidence="6 7" key="1">
    <citation type="submission" date="2016-05" db="EMBL/GenBank/DDBJ databases">
        <title>Comparative analysis of secretome profiles of manganese(II)-oxidizing ascomycete fungi.</title>
        <authorList>
            <consortium name="DOE Joint Genome Institute"/>
            <person name="Zeiner C.A."/>
            <person name="Purvine S.O."/>
            <person name="Zink E.M."/>
            <person name="Wu S."/>
            <person name="Pasa-Tolic L."/>
            <person name="Chaput D.L."/>
            <person name="Haridas S."/>
            <person name="Grigoriev I.V."/>
            <person name="Santelli C.M."/>
            <person name="Hansel C.M."/>
        </authorList>
    </citation>
    <scope>NUCLEOTIDE SEQUENCE [LARGE SCALE GENOMIC DNA]</scope>
    <source>
        <strain evidence="6 7">SRC1lrK2f</strain>
    </source>
</reference>
<keyword evidence="3" id="KW-0804">Transcription</keyword>
<dbReference type="PANTHER" id="PTHR47424:SF3">
    <property type="entry name" value="REGULATORY PROTEIN GAL4"/>
    <property type="match status" value="1"/>
</dbReference>
<dbReference type="EMBL" id="KV441475">
    <property type="protein sequence ID" value="OAG22205.1"/>
    <property type="molecule type" value="Genomic_DNA"/>
</dbReference>
<dbReference type="GeneID" id="29118788"/>
<accession>A0A177DQY9</accession>
<dbReference type="InterPro" id="IPR051127">
    <property type="entry name" value="Fungal_SecMet_Regulators"/>
</dbReference>
<keyword evidence="1" id="KW-0805">Transcription regulation</keyword>
<organism evidence="6 7">
    <name type="scientific">Alternaria alternata</name>
    <name type="common">Alternaria rot fungus</name>
    <name type="synonym">Torula alternata</name>
    <dbReference type="NCBI Taxonomy" id="5599"/>
    <lineage>
        <taxon>Eukaryota</taxon>
        <taxon>Fungi</taxon>
        <taxon>Dikarya</taxon>
        <taxon>Ascomycota</taxon>
        <taxon>Pezizomycotina</taxon>
        <taxon>Dothideomycetes</taxon>
        <taxon>Pleosporomycetidae</taxon>
        <taxon>Pleosporales</taxon>
        <taxon>Pleosporineae</taxon>
        <taxon>Pleosporaceae</taxon>
        <taxon>Alternaria</taxon>
        <taxon>Alternaria sect. Alternaria</taxon>
        <taxon>Alternaria alternata complex</taxon>
    </lineage>
</organism>
<dbReference type="Proteomes" id="UP000077248">
    <property type="component" value="Unassembled WGS sequence"/>
</dbReference>
<evidence type="ECO:0000313" key="6">
    <source>
        <dbReference type="EMBL" id="OAG22205.1"/>
    </source>
</evidence>
<dbReference type="Gene3D" id="4.10.240.10">
    <property type="entry name" value="Zn(2)-C6 fungal-type DNA-binding domain"/>
    <property type="match status" value="1"/>
</dbReference>
<evidence type="ECO:0000313" key="7">
    <source>
        <dbReference type="Proteomes" id="UP000077248"/>
    </source>
</evidence>
<evidence type="ECO:0000259" key="5">
    <source>
        <dbReference type="PROSITE" id="PS50048"/>
    </source>
</evidence>
<dbReference type="GO" id="GO:0003677">
    <property type="term" value="F:DNA binding"/>
    <property type="evidence" value="ECO:0007669"/>
    <property type="project" value="UniProtKB-KW"/>
</dbReference>
<dbReference type="OMA" id="NASCACL"/>
<protein>
    <recommendedName>
        <fullName evidence="5">Zn(2)-C6 fungal-type domain-containing protein</fullName>
    </recommendedName>
</protein>
<dbReference type="Pfam" id="PF00172">
    <property type="entry name" value="Zn_clus"/>
    <property type="match status" value="1"/>
</dbReference>
<keyword evidence="2" id="KW-0238">DNA-binding</keyword>
<dbReference type="GO" id="GO:0000981">
    <property type="term" value="F:DNA-binding transcription factor activity, RNA polymerase II-specific"/>
    <property type="evidence" value="ECO:0007669"/>
    <property type="project" value="InterPro"/>
</dbReference>
<dbReference type="GO" id="GO:0008270">
    <property type="term" value="F:zinc ion binding"/>
    <property type="evidence" value="ECO:0007669"/>
    <property type="project" value="InterPro"/>
</dbReference>
<dbReference type="PROSITE" id="PS50048">
    <property type="entry name" value="ZN2_CY6_FUNGAL_2"/>
    <property type="match status" value="1"/>
</dbReference>
<sequence length="384" mass="43266">MVQQNVKPPGKLHAACDECRTRKLKCSGHTPRCVRCQKEKIECVYSPQKQMGRPRKRMREDEADEPTEIPAVVRDEHVDVWNDFSGMPDFTDLDSLLSPPLLQDVQSSDGSAGNEIITPQHHDLSLHDQFQVPSGCNDAYTLDTTVDPLLWNLAPDIQPDIQPIGSHHTFSDQPTTGQCSCLTTTWLTLTELQAVVTFHFPQVVLPLRKAMTSLSELIHCNQCPRESYSAVQNVQSIVSVMKAVVERFNKVLIEVDREALRLEETGQKKPYRIGDNNPALQHLHTGTLDCPMGFNIEIEGKDWKKLVKTALKTEVYGGGSNPRPLLDLVKESEARQESWHTKNHSWSDEMKQLHAGRPECDNSGACEALGAQHIRRAINNLRWD</sequence>
<name>A0A177DQY9_ALTAL</name>
<dbReference type="PROSITE" id="PS00463">
    <property type="entry name" value="ZN2_CY6_FUNGAL_1"/>
    <property type="match status" value="1"/>
</dbReference>
<proteinExistence type="predicted"/>
<dbReference type="PANTHER" id="PTHR47424">
    <property type="entry name" value="REGULATORY PROTEIN GAL4"/>
    <property type="match status" value="1"/>
</dbReference>
<evidence type="ECO:0000256" key="4">
    <source>
        <dbReference type="ARBA" id="ARBA00023242"/>
    </source>
</evidence>
<keyword evidence="4" id="KW-0539">Nucleus</keyword>
<dbReference type="InterPro" id="IPR036864">
    <property type="entry name" value="Zn2-C6_fun-type_DNA-bd_sf"/>
</dbReference>
<dbReference type="VEuPathDB" id="FungiDB:CC77DRAFT_791395"/>
<gene>
    <name evidence="6" type="ORF">CC77DRAFT_791395</name>
</gene>
<dbReference type="AlphaFoldDB" id="A0A177DQY9"/>
<dbReference type="KEGG" id="aalt:CC77DRAFT_791395"/>
<dbReference type="RefSeq" id="XP_018387626.1">
    <property type="nucleotide sequence ID" value="XM_018533194.1"/>
</dbReference>
<keyword evidence="7" id="KW-1185">Reference proteome</keyword>
<evidence type="ECO:0000256" key="3">
    <source>
        <dbReference type="ARBA" id="ARBA00023163"/>
    </source>
</evidence>
<dbReference type="SUPFAM" id="SSF57701">
    <property type="entry name" value="Zn2/Cys6 DNA-binding domain"/>
    <property type="match status" value="1"/>
</dbReference>